<gene>
    <name evidence="1" type="ORF">OS493_038614</name>
</gene>
<accession>A0A9W9YIW1</accession>
<organism evidence="1 2">
    <name type="scientific">Desmophyllum pertusum</name>
    <dbReference type="NCBI Taxonomy" id="174260"/>
    <lineage>
        <taxon>Eukaryota</taxon>
        <taxon>Metazoa</taxon>
        <taxon>Cnidaria</taxon>
        <taxon>Anthozoa</taxon>
        <taxon>Hexacorallia</taxon>
        <taxon>Scleractinia</taxon>
        <taxon>Caryophylliina</taxon>
        <taxon>Caryophylliidae</taxon>
        <taxon>Desmophyllum</taxon>
    </lineage>
</organism>
<dbReference type="EMBL" id="MU827409">
    <property type="protein sequence ID" value="KAJ7349547.1"/>
    <property type="molecule type" value="Genomic_DNA"/>
</dbReference>
<keyword evidence="2" id="KW-1185">Reference proteome</keyword>
<dbReference type="Gene3D" id="3.40.50.150">
    <property type="entry name" value="Vaccinia Virus protein VP39"/>
    <property type="match status" value="1"/>
</dbReference>
<comment type="caution">
    <text evidence="1">The sequence shown here is derived from an EMBL/GenBank/DDBJ whole genome shotgun (WGS) entry which is preliminary data.</text>
</comment>
<protein>
    <submittedName>
        <fullName evidence="1">Uncharacterized protein</fullName>
    </submittedName>
</protein>
<sequence>MAVIGHHTFHYRSVAEKFDYFYQGHYEGYIPVLMKWLDLKPSHIVADIGSGTGFIAEQLYELSGLKQSSLVRGSQRKMQEVAQQRKGLYPVQKTAQ</sequence>
<dbReference type="SUPFAM" id="SSF53335">
    <property type="entry name" value="S-adenosyl-L-methionine-dependent methyltransferases"/>
    <property type="match status" value="1"/>
</dbReference>
<reference evidence="1" key="1">
    <citation type="submission" date="2023-01" db="EMBL/GenBank/DDBJ databases">
        <title>Genome assembly of the deep-sea coral Lophelia pertusa.</title>
        <authorList>
            <person name="Herrera S."/>
            <person name="Cordes E."/>
        </authorList>
    </citation>
    <scope>NUCLEOTIDE SEQUENCE</scope>
    <source>
        <strain evidence="1">USNM1676648</strain>
        <tissue evidence="1">Polyp</tissue>
    </source>
</reference>
<proteinExistence type="predicted"/>
<evidence type="ECO:0000313" key="2">
    <source>
        <dbReference type="Proteomes" id="UP001163046"/>
    </source>
</evidence>
<dbReference type="InterPro" id="IPR029063">
    <property type="entry name" value="SAM-dependent_MTases_sf"/>
</dbReference>
<dbReference type="OrthoDB" id="5964541at2759"/>
<dbReference type="AlphaFoldDB" id="A0A9W9YIW1"/>
<name>A0A9W9YIW1_9CNID</name>
<dbReference type="Proteomes" id="UP001163046">
    <property type="component" value="Unassembled WGS sequence"/>
</dbReference>
<evidence type="ECO:0000313" key="1">
    <source>
        <dbReference type="EMBL" id="KAJ7349547.1"/>
    </source>
</evidence>